<evidence type="ECO:0000256" key="4">
    <source>
        <dbReference type="ARBA" id="ARBA00023163"/>
    </source>
</evidence>
<name>A0ABR5Q5P2_9LACO</name>
<accession>A0ABR5Q5P2</accession>
<evidence type="ECO:0000256" key="3">
    <source>
        <dbReference type="ARBA" id="ARBA00023125"/>
    </source>
</evidence>
<dbReference type="Proteomes" id="UP000051884">
    <property type="component" value="Unassembled WGS sequence"/>
</dbReference>
<proteinExistence type="inferred from homology"/>
<comment type="caution">
    <text evidence="5">The sequence shown here is derived from an EMBL/GenBank/DDBJ whole genome shotgun (WGS) entry which is preliminary data.</text>
</comment>
<evidence type="ECO:0000313" key="6">
    <source>
        <dbReference type="Proteomes" id="UP000051884"/>
    </source>
</evidence>
<dbReference type="EMBL" id="JQCH01000009">
    <property type="protein sequence ID" value="KRO10062.1"/>
    <property type="molecule type" value="Genomic_DNA"/>
</dbReference>
<organism evidence="5 6">
    <name type="scientific">Paucilactobacillus hokkaidonensis</name>
    <dbReference type="NCBI Taxonomy" id="1193095"/>
    <lineage>
        <taxon>Bacteria</taxon>
        <taxon>Bacillati</taxon>
        <taxon>Bacillota</taxon>
        <taxon>Bacilli</taxon>
        <taxon>Lactobacillales</taxon>
        <taxon>Lactobacillaceae</taxon>
        <taxon>Paucilactobacillus</taxon>
    </lineage>
</organism>
<evidence type="ECO:0000256" key="1">
    <source>
        <dbReference type="ARBA" id="ARBA00011046"/>
    </source>
</evidence>
<dbReference type="SUPFAM" id="SSF46785">
    <property type="entry name" value="Winged helix' DNA-binding domain"/>
    <property type="match status" value="1"/>
</dbReference>
<evidence type="ECO:0008006" key="7">
    <source>
        <dbReference type="Google" id="ProtNLM"/>
    </source>
</evidence>
<keyword evidence="4" id="KW-0804">Transcription</keyword>
<keyword evidence="3" id="KW-0238">DNA-binding</keyword>
<keyword evidence="6" id="KW-1185">Reference proteome</keyword>
<protein>
    <recommendedName>
        <fullName evidence="7">Penicillinase repressor</fullName>
    </recommendedName>
</protein>
<comment type="similarity">
    <text evidence="1">Belongs to the BlaI transcriptional regulatory family.</text>
</comment>
<evidence type="ECO:0000256" key="2">
    <source>
        <dbReference type="ARBA" id="ARBA00023015"/>
    </source>
</evidence>
<reference evidence="5 6" key="1">
    <citation type="journal article" date="2015" name="Genome Announc.">
        <title>Expanding the biotechnology potential of lactobacilli through comparative genomics of 213 strains and associated genera.</title>
        <authorList>
            <person name="Sun Z."/>
            <person name="Harris H.M."/>
            <person name="McCann A."/>
            <person name="Guo C."/>
            <person name="Argimon S."/>
            <person name="Zhang W."/>
            <person name="Yang X."/>
            <person name="Jeffery I.B."/>
            <person name="Cooney J.C."/>
            <person name="Kagawa T.F."/>
            <person name="Liu W."/>
            <person name="Song Y."/>
            <person name="Salvetti E."/>
            <person name="Wrobel A."/>
            <person name="Rasinkangas P."/>
            <person name="Parkhill J."/>
            <person name="Rea M.C."/>
            <person name="O'Sullivan O."/>
            <person name="Ritari J."/>
            <person name="Douillard F.P."/>
            <person name="Paul Ross R."/>
            <person name="Yang R."/>
            <person name="Briner A.E."/>
            <person name="Felis G.E."/>
            <person name="de Vos W.M."/>
            <person name="Barrangou R."/>
            <person name="Klaenhammer T.R."/>
            <person name="Caufield P.W."/>
            <person name="Cui Y."/>
            <person name="Zhang H."/>
            <person name="O'Toole P.W."/>
        </authorList>
    </citation>
    <scope>NUCLEOTIDE SEQUENCE [LARGE SCALE GENOMIC DNA]</scope>
    <source>
        <strain evidence="5 6">DSM 26202</strain>
    </source>
</reference>
<dbReference type="Pfam" id="PF03965">
    <property type="entry name" value="Penicillinase_R"/>
    <property type="match status" value="1"/>
</dbReference>
<dbReference type="InterPro" id="IPR036388">
    <property type="entry name" value="WH-like_DNA-bd_sf"/>
</dbReference>
<gene>
    <name evidence="5" type="ORF">IV59_GL002265</name>
</gene>
<dbReference type="InterPro" id="IPR036390">
    <property type="entry name" value="WH_DNA-bd_sf"/>
</dbReference>
<dbReference type="InterPro" id="IPR005650">
    <property type="entry name" value="BlaI_family"/>
</dbReference>
<keyword evidence="2" id="KW-0805">Transcription regulation</keyword>
<dbReference type="Gene3D" id="1.10.10.10">
    <property type="entry name" value="Winged helix-like DNA-binding domain superfamily/Winged helix DNA-binding domain"/>
    <property type="match status" value="1"/>
</dbReference>
<evidence type="ECO:0000313" key="5">
    <source>
        <dbReference type="EMBL" id="KRO10062.1"/>
    </source>
</evidence>
<sequence>MVLLNREVCCVTNAEYEVLRIIWHYPGISTKDICKEIKKRKNWQLSTIKTLLLRLENKTLIVKNTYYHQAHYYAQYSESIVVSAFIKRLLSRRETLSQEEFLELVENNLQNNSSDIGGLKINEKT</sequence>